<keyword evidence="7" id="KW-0547">Nucleotide-binding</keyword>
<gene>
    <name evidence="9" type="ordered locus">Olsu_1354</name>
</gene>
<evidence type="ECO:0000256" key="6">
    <source>
        <dbReference type="ARBA" id="ARBA00023136"/>
    </source>
</evidence>
<evidence type="ECO:0000256" key="2">
    <source>
        <dbReference type="ARBA" id="ARBA00006024"/>
    </source>
</evidence>
<comment type="subcellular location">
    <subcellularLocation>
        <location evidence="1">Cell membrane</location>
        <topology evidence="1">Multi-pass membrane protein</topology>
    </subcellularLocation>
</comment>
<dbReference type="eggNOG" id="COG2217">
    <property type="taxonomic scope" value="Bacteria"/>
</dbReference>
<feature type="transmembrane region" description="Helical" evidence="7">
    <location>
        <begin position="653"/>
        <end position="672"/>
    </location>
</feature>
<dbReference type="PROSITE" id="PS01229">
    <property type="entry name" value="COF_2"/>
    <property type="match status" value="1"/>
</dbReference>
<evidence type="ECO:0000256" key="4">
    <source>
        <dbReference type="ARBA" id="ARBA00022967"/>
    </source>
</evidence>
<keyword evidence="6 7" id="KW-0472">Membrane</keyword>
<dbReference type="Pfam" id="PF00702">
    <property type="entry name" value="Hydrolase"/>
    <property type="match status" value="1"/>
</dbReference>
<keyword evidence="10" id="KW-1185">Reference proteome</keyword>
<dbReference type="STRING" id="633147.Olsu_1354"/>
<evidence type="ECO:0000313" key="9">
    <source>
        <dbReference type="EMBL" id="ADK68459.1"/>
    </source>
</evidence>
<dbReference type="SFLD" id="SFLDG00002">
    <property type="entry name" value="C1.7:_P-type_atpase_like"/>
    <property type="match status" value="1"/>
</dbReference>
<sequence>MLYRIVSDIPGRLRLRTQAGLFDDEEARGVAYALMRTRGVRHAEVHPANGSILVAFDPIERRRVLSAIDAFDVLDLPREQVGIEGFSAAIEVAAENNRFRLEIASLAAWRLLRRLLLPAPLRVAWTVLRSIGFVAEGLRRLLDGRITVEVLDATAVVASLLRGSFDGADTIMFLLGLSSTMERHVQSRVHLALRDGIVTRAESVWLSGEDGDVCIPIDEVERDQVLHLMAGSVLPVDGKVVDGEAEVDEASMTGESRLVHKAEGSTVFAGTALEDGDLRVRVTAAPGDSRIDDIVTMVEQSAELKAGVQSDAERLADALVPLNLFAFFAILALTRNVGKAMAVLMVDYSCAIKLSMPVAVMSAMDEASRRNVVVKGGRYLEALAGADTVVFDKTGTLTHASPQVERVLSFTGVGEDTLLRYAACIEEHFPHSMARAIVAEAKRRGLTHVNELHAEVEYVVAHGISTRIDGLGAVIGSAHFVFEDEGVPKPEGIEEAIHEAAPTASVVYMAQDGVLVGAFCISDPLRDEAAGVLAQLRSLGIERVVMLTGDAETSARYVADRLGIDACHAQVLPEDKSFYVGELRRQGHVVIMVGDGINDSPALAAADVSVALSDASDIARAVADVSVLDASLESLVTMRCLAQRLMARIHRDYRFIVGFNTGLIALGVAGALPLTTAAYLHNVSTLAVTGLNARPLLPRPRR</sequence>
<dbReference type="GO" id="GO:0019829">
    <property type="term" value="F:ATPase-coupled monoatomic cation transmembrane transporter activity"/>
    <property type="evidence" value="ECO:0007669"/>
    <property type="project" value="InterPro"/>
</dbReference>
<dbReference type="Gene3D" id="2.70.150.10">
    <property type="entry name" value="Calcium-transporting ATPase, cytoplasmic transduction domain A"/>
    <property type="match status" value="1"/>
</dbReference>
<comment type="caution">
    <text evidence="7">Lacks conserved residue(s) required for the propagation of feature annotation.</text>
</comment>
<dbReference type="InterPro" id="IPR001757">
    <property type="entry name" value="P_typ_ATPase"/>
</dbReference>
<dbReference type="HOGENOM" id="CLU_001771_6_3_11"/>
<dbReference type="NCBIfam" id="TIGR01525">
    <property type="entry name" value="ATPase-IB_hvy"/>
    <property type="match status" value="1"/>
</dbReference>
<keyword evidence="5 7" id="KW-1133">Transmembrane helix</keyword>
<dbReference type="Gene3D" id="3.40.1110.10">
    <property type="entry name" value="Calcium-transporting ATPase, cytoplasmic domain N"/>
    <property type="match status" value="1"/>
</dbReference>
<organism evidence="9 10">
    <name type="scientific">Olsenella uli (strain ATCC 49627 / DSM 7084 / CCUG 31166 / CIP 109912 / JCM 12494 / LMG 11480 / NCIMB 702895 / VPI D76D-27C)</name>
    <name type="common">Lactobacillus uli</name>
    <dbReference type="NCBI Taxonomy" id="633147"/>
    <lineage>
        <taxon>Bacteria</taxon>
        <taxon>Bacillati</taxon>
        <taxon>Actinomycetota</taxon>
        <taxon>Coriobacteriia</taxon>
        <taxon>Coriobacteriales</taxon>
        <taxon>Atopobiaceae</taxon>
        <taxon>Olsenella</taxon>
    </lineage>
</organism>
<evidence type="ECO:0000256" key="5">
    <source>
        <dbReference type="ARBA" id="ARBA00022989"/>
    </source>
</evidence>
<keyword evidence="7" id="KW-1003">Cell membrane</keyword>
<keyword evidence="4" id="KW-1278">Translocase</keyword>
<dbReference type="InterPro" id="IPR023214">
    <property type="entry name" value="HAD_sf"/>
</dbReference>
<dbReference type="SFLD" id="SFLDF00027">
    <property type="entry name" value="p-type_atpase"/>
    <property type="match status" value="1"/>
</dbReference>
<dbReference type="Proteomes" id="UP000000333">
    <property type="component" value="Chromosome"/>
</dbReference>
<dbReference type="GO" id="GO:0005886">
    <property type="term" value="C:plasma membrane"/>
    <property type="evidence" value="ECO:0007669"/>
    <property type="project" value="UniProtKB-SubCell"/>
</dbReference>
<evidence type="ECO:0000256" key="1">
    <source>
        <dbReference type="ARBA" id="ARBA00004651"/>
    </source>
</evidence>
<dbReference type="PRINTS" id="PR00119">
    <property type="entry name" value="CATATPASE"/>
</dbReference>
<evidence type="ECO:0000256" key="7">
    <source>
        <dbReference type="RuleBase" id="RU362081"/>
    </source>
</evidence>
<comment type="similarity">
    <text evidence="2 7">Belongs to the cation transport ATPase (P-type) (TC 3.A.3) family. Type IB subfamily.</text>
</comment>
<dbReference type="Pfam" id="PF00122">
    <property type="entry name" value="E1-E2_ATPase"/>
    <property type="match status" value="1"/>
</dbReference>
<dbReference type="PROSITE" id="PS00154">
    <property type="entry name" value="ATPASE_E1_E2"/>
    <property type="match status" value="1"/>
</dbReference>
<dbReference type="KEGG" id="ols:Olsu_1354"/>
<dbReference type="PANTHER" id="PTHR48085:SF5">
    <property type="entry name" value="CADMIUM_ZINC-TRANSPORTING ATPASE HMA4-RELATED"/>
    <property type="match status" value="1"/>
</dbReference>
<reference evidence="9 10" key="1">
    <citation type="journal article" date="2010" name="Stand. Genomic Sci.">
        <title>Complete genome sequence of Olsenella uli type strain (VPI D76D-27C).</title>
        <authorList>
            <person name="Goker M."/>
            <person name="Held B."/>
            <person name="Lucas S."/>
            <person name="Nolan M."/>
            <person name="Yasawong M."/>
            <person name="Glavina Del Rio T."/>
            <person name="Tice H."/>
            <person name="Cheng J.F."/>
            <person name="Bruce D."/>
            <person name="Detter J.C."/>
            <person name="Tapia R."/>
            <person name="Han C."/>
            <person name="Goodwin L."/>
            <person name="Pitluck S."/>
            <person name="Liolios K."/>
            <person name="Ivanova N."/>
            <person name="Mavromatis K."/>
            <person name="Mikhailova N."/>
            <person name="Pati A."/>
            <person name="Chen A."/>
            <person name="Palaniappan K."/>
            <person name="Land M."/>
            <person name="Hauser L."/>
            <person name="Chang Y.J."/>
            <person name="Jeffries C.D."/>
            <person name="Rohde M."/>
            <person name="Sikorski J."/>
            <person name="Pukall R."/>
            <person name="Woyke T."/>
            <person name="Bristow J."/>
            <person name="Eisen J.A."/>
            <person name="Markowitz V."/>
            <person name="Hugenholtz P."/>
            <person name="Kyrpides N.C."/>
            <person name="Klenk H.P."/>
            <person name="Lapidus A."/>
        </authorList>
    </citation>
    <scope>NUCLEOTIDE SEQUENCE [LARGE SCALE GENOMIC DNA]</scope>
    <source>
        <strain evidence="10">ATCC 49627 / DSM 7084 / CIP 109912 / JCM 12494 / NCIMB 702895 / VPI D76D-27C</strain>
    </source>
</reference>
<dbReference type="InterPro" id="IPR018303">
    <property type="entry name" value="ATPase_P-typ_P_site"/>
</dbReference>
<dbReference type="InterPro" id="IPR023299">
    <property type="entry name" value="ATPase_P-typ_cyto_dom_N"/>
</dbReference>
<dbReference type="SUPFAM" id="SSF56784">
    <property type="entry name" value="HAD-like"/>
    <property type="match status" value="1"/>
</dbReference>
<dbReference type="AlphaFoldDB" id="E1QWF6"/>
<dbReference type="GO" id="GO:0016887">
    <property type="term" value="F:ATP hydrolysis activity"/>
    <property type="evidence" value="ECO:0007669"/>
    <property type="project" value="InterPro"/>
</dbReference>
<dbReference type="InterPro" id="IPR008250">
    <property type="entry name" value="ATPase_P-typ_transduc_dom_A_sf"/>
</dbReference>
<dbReference type="PATRIC" id="fig|633147.7.peg.171"/>
<evidence type="ECO:0000313" key="10">
    <source>
        <dbReference type="Proteomes" id="UP000000333"/>
    </source>
</evidence>
<keyword evidence="7" id="KW-0479">Metal-binding</keyword>
<dbReference type="Gene3D" id="3.40.50.1000">
    <property type="entry name" value="HAD superfamily/HAD-like"/>
    <property type="match status" value="1"/>
</dbReference>
<dbReference type="GeneID" id="78512760"/>
<name>E1QWF6_OLSUV</name>
<dbReference type="InterPro" id="IPR044492">
    <property type="entry name" value="P_typ_ATPase_HD_dom"/>
</dbReference>
<feature type="domain" description="P-type ATPase A" evidence="8">
    <location>
        <begin position="203"/>
        <end position="299"/>
    </location>
</feature>
<dbReference type="RefSeq" id="WP_013252211.1">
    <property type="nucleotide sequence ID" value="NC_014363.1"/>
</dbReference>
<keyword evidence="7" id="KW-0067">ATP-binding</keyword>
<dbReference type="PANTHER" id="PTHR48085">
    <property type="entry name" value="CADMIUM/ZINC-TRANSPORTING ATPASE HMA2-RELATED"/>
    <property type="match status" value="1"/>
</dbReference>
<accession>E1QWF6</accession>
<dbReference type="GO" id="GO:0046872">
    <property type="term" value="F:metal ion binding"/>
    <property type="evidence" value="ECO:0007669"/>
    <property type="project" value="UniProtKB-KW"/>
</dbReference>
<dbReference type="InterPro" id="IPR051014">
    <property type="entry name" value="Cation_Transport_ATPase_IB"/>
</dbReference>
<dbReference type="InterPro" id="IPR059000">
    <property type="entry name" value="ATPase_P-type_domA"/>
</dbReference>
<dbReference type="InterPro" id="IPR027256">
    <property type="entry name" value="P-typ_ATPase_IB"/>
</dbReference>
<evidence type="ECO:0000256" key="3">
    <source>
        <dbReference type="ARBA" id="ARBA00022692"/>
    </source>
</evidence>
<dbReference type="SUPFAM" id="SSF81653">
    <property type="entry name" value="Calcium ATPase, transduction domain A"/>
    <property type="match status" value="1"/>
</dbReference>
<dbReference type="NCBIfam" id="TIGR01494">
    <property type="entry name" value="ATPase_P-type"/>
    <property type="match status" value="1"/>
</dbReference>
<dbReference type="InterPro" id="IPR036412">
    <property type="entry name" value="HAD-like_sf"/>
</dbReference>
<dbReference type="OrthoDB" id="7059309at2"/>
<protein>
    <submittedName>
        <fullName evidence="9">Heavy metal translocating P-type ATPase</fullName>
    </submittedName>
</protein>
<dbReference type="SFLD" id="SFLDS00003">
    <property type="entry name" value="Haloacid_Dehalogenase"/>
    <property type="match status" value="1"/>
</dbReference>
<proteinExistence type="inferred from homology"/>
<dbReference type="EMBL" id="CP002106">
    <property type="protein sequence ID" value="ADK68459.1"/>
    <property type="molecule type" value="Genomic_DNA"/>
</dbReference>
<keyword evidence="3 7" id="KW-0812">Transmembrane</keyword>
<evidence type="ECO:0000259" key="8">
    <source>
        <dbReference type="Pfam" id="PF00122"/>
    </source>
</evidence>
<dbReference type="GO" id="GO:0015086">
    <property type="term" value="F:cadmium ion transmembrane transporter activity"/>
    <property type="evidence" value="ECO:0007669"/>
    <property type="project" value="TreeGrafter"/>
</dbReference>
<dbReference type="GO" id="GO:0005524">
    <property type="term" value="F:ATP binding"/>
    <property type="evidence" value="ECO:0007669"/>
    <property type="project" value="UniProtKB-UniRule"/>
</dbReference>